<dbReference type="InterPro" id="IPR011650">
    <property type="entry name" value="Peptidase_M20_dimer"/>
</dbReference>
<evidence type="ECO:0000256" key="1">
    <source>
        <dbReference type="ARBA" id="ARBA00022670"/>
    </source>
</evidence>
<dbReference type="EMBL" id="JBHSEC010000003">
    <property type="protein sequence ID" value="MFC4409542.1"/>
    <property type="molecule type" value="Genomic_DNA"/>
</dbReference>
<keyword evidence="6" id="KW-1185">Reference proteome</keyword>
<dbReference type="Gene3D" id="3.40.630.10">
    <property type="entry name" value="Zn peptidases"/>
    <property type="match status" value="1"/>
</dbReference>
<dbReference type="Proteomes" id="UP001595817">
    <property type="component" value="Unassembled WGS sequence"/>
</dbReference>
<protein>
    <submittedName>
        <fullName evidence="5">M20/M25/M40 family metallo-hydrolase</fullName>
    </submittedName>
</protein>
<reference evidence="6" key="1">
    <citation type="journal article" date="2019" name="Int. J. Syst. Evol. Microbiol.">
        <title>The Global Catalogue of Microorganisms (GCM) 10K type strain sequencing project: providing services to taxonomists for standard genome sequencing and annotation.</title>
        <authorList>
            <consortium name="The Broad Institute Genomics Platform"/>
            <consortium name="The Broad Institute Genome Sequencing Center for Infectious Disease"/>
            <person name="Wu L."/>
            <person name="Ma J."/>
        </authorList>
    </citation>
    <scope>NUCLEOTIDE SEQUENCE [LARGE SCALE GENOMIC DNA]</scope>
    <source>
        <strain evidence="6">CCUG 59778</strain>
    </source>
</reference>
<evidence type="ECO:0000313" key="6">
    <source>
        <dbReference type="Proteomes" id="UP001595817"/>
    </source>
</evidence>
<sequence>MTGLKDLYEYIDQHRDQYISWLQEGCRQPSVSTQFRGIDEMAAMVEGYLLKLNAEVQIVPTGRHPVVYGKILSDKEKTLSFYNHYDVQPEDPIELWDYPPFGAEIHDGKLFARGVADNKGNLFARIAAIHAYQQVYGELPVNIKFFVDGEEEFGSIYTHHAIENAPDIIETDGYIWESGYKTPDGALSIRLGLKGMLYIELRAKGANTDLHSSNAAIIENPAWRLVWALNTLKGTDERVKIEGFYDRVDQPSELEKQMLANMPLHEKEMLKNLELESFLLNLDGDELKEKFIFQPTCTICGIYSGYTGEGSKTVLPSEAKVKIDFRLVPDQDPDEIIVLLRKHLDKHGFEDITIHKISGKKAAKTDPGDPLAKVAIKEAEKFYGKPPQIFSMSPGTGPMYKLAAQYNIPAVSFGVGYEDSRIHAPNENIRIEDFIEGIKFICTVMHEYSLVNKGISVG</sequence>
<evidence type="ECO:0000259" key="4">
    <source>
        <dbReference type="Pfam" id="PF07687"/>
    </source>
</evidence>
<dbReference type="InterPro" id="IPR051458">
    <property type="entry name" value="Cyt/Met_Dipeptidase"/>
</dbReference>
<keyword evidence="3" id="KW-0378">Hydrolase</keyword>
<evidence type="ECO:0000256" key="3">
    <source>
        <dbReference type="ARBA" id="ARBA00022801"/>
    </source>
</evidence>
<proteinExistence type="predicted"/>
<dbReference type="SUPFAM" id="SSF53187">
    <property type="entry name" value="Zn-dependent exopeptidases"/>
    <property type="match status" value="1"/>
</dbReference>
<dbReference type="PANTHER" id="PTHR43270">
    <property type="entry name" value="BETA-ALA-HIS DIPEPTIDASE"/>
    <property type="match status" value="1"/>
</dbReference>
<dbReference type="NCBIfam" id="NF005034">
    <property type="entry name" value="PRK06446.1"/>
    <property type="match status" value="1"/>
</dbReference>
<dbReference type="Pfam" id="PF01546">
    <property type="entry name" value="Peptidase_M20"/>
    <property type="match status" value="1"/>
</dbReference>
<organism evidence="5 6">
    <name type="scientific">Chungangia koreensis</name>
    <dbReference type="NCBI Taxonomy" id="752657"/>
    <lineage>
        <taxon>Bacteria</taxon>
        <taxon>Bacillati</taxon>
        <taxon>Bacillota</taxon>
        <taxon>Bacilli</taxon>
        <taxon>Lactobacillales</taxon>
        <taxon>Chungangia</taxon>
    </lineage>
</organism>
<keyword evidence="2" id="KW-0479">Metal-binding</keyword>
<dbReference type="PANTHER" id="PTHR43270:SF8">
    <property type="entry name" value="DI- AND TRIPEPTIDASE DUG2-RELATED"/>
    <property type="match status" value="1"/>
</dbReference>
<accession>A0ABV8X4K2</accession>
<comment type="caution">
    <text evidence="5">The sequence shown here is derived from an EMBL/GenBank/DDBJ whole genome shotgun (WGS) entry which is preliminary data.</text>
</comment>
<dbReference type="Pfam" id="PF07687">
    <property type="entry name" value="M20_dimer"/>
    <property type="match status" value="1"/>
</dbReference>
<feature type="domain" description="Peptidase M20 dimerisation" evidence="4">
    <location>
        <begin position="192"/>
        <end position="350"/>
    </location>
</feature>
<gene>
    <name evidence="5" type="ORF">ACFOZY_03715</name>
</gene>
<dbReference type="InterPro" id="IPR002933">
    <property type="entry name" value="Peptidase_M20"/>
</dbReference>
<evidence type="ECO:0000313" key="5">
    <source>
        <dbReference type="EMBL" id="MFC4409542.1"/>
    </source>
</evidence>
<evidence type="ECO:0000256" key="2">
    <source>
        <dbReference type="ARBA" id="ARBA00022723"/>
    </source>
</evidence>
<keyword evidence="1" id="KW-0645">Protease</keyword>
<dbReference type="Gene3D" id="3.30.70.360">
    <property type="match status" value="1"/>
</dbReference>
<name>A0ABV8X4K2_9LACT</name>